<feature type="transmembrane region" description="Helical" evidence="7">
    <location>
        <begin position="218"/>
        <end position="238"/>
    </location>
</feature>
<comment type="caution">
    <text evidence="10">The sequence shown here is derived from an EMBL/GenBank/DDBJ whole genome shotgun (WGS) entry which is preliminary data.</text>
</comment>
<name>A0ABQ6K819_9MICO</name>
<dbReference type="PANTHER" id="PTHR30151:SF41">
    <property type="entry name" value="ABC TRANSPORTER PERMEASE PROTEIN"/>
    <property type="match status" value="1"/>
</dbReference>
<proteinExistence type="inferred from homology"/>
<keyword evidence="6 7" id="KW-0472">Membrane</keyword>
<evidence type="ECO:0000256" key="6">
    <source>
        <dbReference type="ARBA" id="ARBA00023136"/>
    </source>
</evidence>
<keyword evidence="2 7" id="KW-0813">Transport</keyword>
<evidence type="ECO:0000256" key="5">
    <source>
        <dbReference type="ARBA" id="ARBA00022989"/>
    </source>
</evidence>
<comment type="subcellular location">
    <subcellularLocation>
        <location evidence="1 7">Cell membrane</location>
        <topology evidence="1 7">Multi-pass membrane protein</topology>
    </subcellularLocation>
</comment>
<dbReference type="InterPro" id="IPR000515">
    <property type="entry name" value="MetI-like"/>
</dbReference>
<evidence type="ECO:0000256" key="8">
    <source>
        <dbReference type="SAM" id="MobiDB-lite"/>
    </source>
</evidence>
<sequence>MALTNDAPGRAPRPDLSPVQDPEAPAEPSALRTFLRRRWTLPILSVVVFLIVWQIVGMNLNPILLATPGSVAVALGELVVNGQLGFAFLRAMGALGAGFGIAAVVGIGVGLLMGRSIVAYRVINPYVSFFQATPLIALTPLVVIWAGIGFPAEVVITFLLAVWTVIINTSEGTRNTPPILLDMASVYHAKESSVVRNVALPHAVPYIFAGLRIALGKALIGVIIGEMSISLQGLGGLIVDFGDSFQTAKLLAAIITSSIVGVVGTIIIEILRRYIAPWSQTVDRGKL</sequence>
<feature type="transmembrane region" description="Helical" evidence="7">
    <location>
        <begin position="250"/>
        <end position="271"/>
    </location>
</feature>
<dbReference type="PROSITE" id="PS50928">
    <property type="entry name" value="ABC_TM1"/>
    <property type="match status" value="1"/>
</dbReference>
<evidence type="ECO:0000256" key="2">
    <source>
        <dbReference type="ARBA" id="ARBA00022448"/>
    </source>
</evidence>
<evidence type="ECO:0000259" key="9">
    <source>
        <dbReference type="PROSITE" id="PS50928"/>
    </source>
</evidence>
<dbReference type="RefSeq" id="WP_284255318.1">
    <property type="nucleotide sequence ID" value="NZ_BAAAQO010000004.1"/>
</dbReference>
<organism evidence="10 11">
    <name type="scientific">Pseudolysinimonas kribbensis</name>
    <dbReference type="NCBI Taxonomy" id="433641"/>
    <lineage>
        <taxon>Bacteria</taxon>
        <taxon>Bacillati</taxon>
        <taxon>Actinomycetota</taxon>
        <taxon>Actinomycetes</taxon>
        <taxon>Micrococcales</taxon>
        <taxon>Microbacteriaceae</taxon>
        <taxon>Pseudolysinimonas</taxon>
    </lineage>
</organism>
<dbReference type="EMBL" id="BSVB01000001">
    <property type="protein sequence ID" value="GMA96821.1"/>
    <property type="molecule type" value="Genomic_DNA"/>
</dbReference>
<feature type="domain" description="ABC transmembrane type-1" evidence="9">
    <location>
        <begin position="88"/>
        <end position="272"/>
    </location>
</feature>
<feature type="region of interest" description="Disordered" evidence="8">
    <location>
        <begin position="1"/>
        <end position="25"/>
    </location>
</feature>
<feature type="transmembrane region" description="Helical" evidence="7">
    <location>
        <begin position="134"/>
        <end position="167"/>
    </location>
</feature>
<comment type="similarity">
    <text evidence="7">Belongs to the binding-protein-dependent transport system permease family.</text>
</comment>
<evidence type="ECO:0000256" key="4">
    <source>
        <dbReference type="ARBA" id="ARBA00022692"/>
    </source>
</evidence>
<keyword evidence="5 7" id="KW-1133">Transmembrane helix</keyword>
<evidence type="ECO:0000256" key="3">
    <source>
        <dbReference type="ARBA" id="ARBA00022475"/>
    </source>
</evidence>
<dbReference type="Gene3D" id="1.10.3720.10">
    <property type="entry name" value="MetI-like"/>
    <property type="match status" value="1"/>
</dbReference>
<dbReference type="Proteomes" id="UP001157034">
    <property type="component" value="Unassembled WGS sequence"/>
</dbReference>
<dbReference type="Pfam" id="PF00528">
    <property type="entry name" value="BPD_transp_1"/>
    <property type="match status" value="1"/>
</dbReference>
<evidence type="ECO:0000256" key="1">
    <source>
        <dbReference type="ARBA" id="ARBA00004651"/>
    </source>
</evidence>
<dbReference type="SUPFAM" id="SSF161098">
    <property type="entry name" value="MetI-like"/>
    <property type="match status" value="1"/>
</dbReference>
<gene>
    <name evidence="10" type="ORF">GCM10025881_36450</name>
</gene>
<evidence type="ECO:0000313" key="10">
    <source>
        <dbReference type="EMBL" id="GMA96821.1"/>
    </source>
</evidence>
<keyword evidence="3" id="KW-1003">Cell membrane</keyword>
<dbReference type="InterPro" id="IPR035906">
    <property type="entry name" value="MetI-like_sf"/>
</dbReference>
<dbReference type="PANTHER" id="PTHR30151">
    <property type="entry name" value="ALKANE SULFONATE ABC TRANSPORTER-RELATED, MEMBRANE SUBUNIT"/>
    <property type="match status" value="1"/>
</dbReference>
<protein>
    <submittedName>
        <fullName evidence="10">Amino acid ABC transporter permease</fullName>
    </submittedName>
</protein>
<evidence type="ECO:0000256" key="7">
    <source>
        <dbReference type="RuleBase" id="RU363032"/>
    </source>
</evidence>
<keyword evidence="4 7" id="KW-0812">Transmembrane</keyword>
<keyword evidence="11" id="KW-1185">Reference proteome</keyword>
<evidence type="ECO:0000313" key="11">
    <source>
        <dbReference type="Proteomes" id="UP001157034"/>
    </source>
</evidence>
<feature type="transmembrane region" description="Helical" evidence="7">
    <location>
        <begin position="39"/>
        <end position="56"/>
    </location>
</feature>
<feature type="transmembrane region" description="Helical" evidence="7">
    <location>
        <begin position="92"/>
        <end position="114"/>
    </location>
</feature>
<accession>A0ABQ6K819</accession>
<reference evidence="11" key="1">
    <citation type="journal article" date="2019" name="Int. J. Syst. Evol. Microbiol.">
        <title>The Global Catalogue of Microorganisms (GCM) 10K type strain sequencing project: providing services to taxonomists for standard genome sequencing and annotation.</title>
        <authorList>
            <consortium name="The Broad Institute Genomics Platform"/>
            <consortium name="The Broad Institute Genome Sequencing Center for Infectious Disease"/>
            <person name="Wu L."/>
            <person name="Ma J."/>
        </authorList>
    </citation>
    <scope>NUCLEOTIDE SEQUENCE [LARGE SCALE GENOMIC DNA]</scope>
    <source>
        <strain evidence="11">NBRC 108894</strain>
    </source>
</reference>